<evidence type="ECO:0000313" key="13">
    <source>
        <dbReference type="EMBL" id="CAD7230168.1"/>
    </source>
</evidence>
<evidence type="ECO:0000256" key="3">
    <source>
        <dbReference type="ARBA" id="ARBA00011964"/>
    </source>
</evidence>
<keyword evidence="9 12" id="KW-0472">Membrane</keyword>
<accession>A0A7R8WEH5</accession>
<feature type="transmembrane region" description="Helical" evidence="12">
    <location>
        <begin position="304"/>
        <end position="325"/>
    </location>
</feature>
<name>A0A7R8WEH5_9CRUS</name>
<keyword evidence="5" id="KW-0808">Transferase</keyword>
<feature type="transmembrane region" description="Helical" evidence="12">
    <location>
        <begin position="60"/>
        <end position="79"/>
    </location>
</feature>
<gene>
    <name evidence="13" type="ORF">CTOB1V02_LOCUS8030</name>
</gene>
<keyword evidence="4" id="KW-0328">Glycosyltransferase</keyword>
<evidence type="ECO:0000256" key="4">
    <source>
        <dbReference type="ARBA" id="ARBA00022676"/>
    </source>
</evidence>
<evidence type="ECO:0000256" key="6">
    <source>
        <dbReference type="ARBA" id="ARBA00022692"/>
    </source>
</evidence>
<feature type="region of interest" description="Disordered" evidence="11">
    <location>
        <begin position="1"/>
        <end position="22"/>
    </location>
</feature>
<feature type="compositionally biased region" description="Pro residues" evidence="11">
    <location>
        <begin position="1"/>
        <end position="12"/>
    </location>
</feature>
<evidence type="ECO:0000256" key="11">
    <source>
        <dbReference type="SAM" id="MobiDB-lite"/>
    </source>
</evidence>
<evidence type="ECO:0000256" key="8">
    <source>
        <dbReference type="ARBA" id="ARBA00022989"/>
    </source>
</evidence>
<dbReference type="GO" id="GO:0052925">
    <property type="term" value="F:dol-P-Man:Man(5)GlcNAc(2)-PP-Dol alpha-1,3-mannosyltransferase activity"/>
    <property type="evidence" value="ECO:0007669"/>
    <property type="project" value="UniProtKB-EC"/>
</dbReference>
<organism evidence="13">
    <name type="scientific">Cyprideis torosa</name>
    <dbReference type="NCBI Taxonomy" id="163714"/>
    <lineage>
        <taxon>Eukaryota</taxon>
        <taxon>Metazoa</taxon>
        <taxon>Ecdysozoa</taxon>
        <taxon>Arthropoda</taxon>
        <taxon>Crustacea</taxon>
        <taxon>Oligostraca</taxon>
        <taxon>Ostracoda</taxon>
        <taxon>Podocopa</taxon>
        <taxon>Podocopida</taxon>
        <taxon>Cytherocopina</taxon>
        <taxon>Cytheroidea</taxon>
        <taxon>Cytherideidae</taxon>
        <taxon>Cyprideis</taxon>
    </lineage>
</organism>
<evidence type="ECO:0000256" key="5">
    <source>
        <dbReference type="ARBA" id="ARBA00022679"/>
    </source>
</evidence>
<dbReference type="AlphaFoldDB" id="A0A7R8WEH5"/>
<keyword evidence="7" id="KW-0256">Endoplasmic reticulum</keyword>
<evidence type="ECO:0000256" key="2">
    <source>
        <dbReference type="ARBA" id="ARBA00004922"/>
    </source>
</evidence>
<feature type="transmembrane region" description="Helical" evidence="12">
    <location>
        <begin position="380"/>
        <end position="401"/>
    </location>
</feature>
<feature type="transmembrane region" description="Helical" evidence="12">
    <location>
        <begin position="168"/>
        <end position="189"/>
    </location>
</feature>
<proteinExistence type="predicted"/>
<comment type="pathway">
    <text evidence="2">Protein modification; protein glycosylation.</text>
</comment>
<dbReference type="GO" id="GO:0005789">
    <property type="term" value="C:endoplasmic reticulum membrane"/>
    <property type="evidence" value="ECO:0007669"/>
    <property type="project" value="UniProtKB-SubCell"/>
</dbReference>
<comment type="subcellular location">
    <subcellularLocation>
        <location evidence="1">Endoplasmic reticulum membrane</location>
        <topology evidence="1">Multi-pass membrane protein</topology>
    </subcellularLocation>
</comment>
<dbReference type="Pfam" id="PF05208">
    <property type="entry name" value="ALG3"/>
    <property type="match status" value="1"/>
</dbReference>
<evidence type="ECO:0000256" key="7">
    <source>
        <dbReference type="ARBA" id="ARBA00022824"/>
    </source>
</evidence>
<comment type="catalytic activity">
    <reaction evidence="10">
        <text>an alpha-D-Man-(1-&gt;2)-alpha-D-Man-(1-&gt;2)-alpha-D-Man-(1-&gt;3)-[alpha-D-Man-(1-&gt;6)]-beta-D-Man-(1-&gt;4)-beta-D-GlcNAc-(1-&gt;4)-alpha-D-GlcNAc-diphospho-di-trans,poly-cis-dolichol + a di-trans,poly-cis-dolichyl beta-D-mannosyl phosphate = an alpha-D-Man-(1-&gt;2)-alpha-D-Man-(1-&gt;2)-alpha-D-Man-(1-&gt;3)-[alpha-D-Man-(1-&gt;3)-alpha-D-Man-(1-&gt;6)]-beta-D-Man-(1-&gt;4)-beta-D-GlcNAc-(1-&gt;4)-alpha-D-GlcNAc-diphospho-di-trans,poly-cis-dolichol + a di-trans,poly-cis-dolichyl phosphate + H(+)</text>
        <dbReference type="Rhea" id="RHEA:29527"/>
        <dbReference type="Rhea" id="RHEA-COMP:19498"/>
        <dbReference type="Rhea" id="RHEA-COMP:19501"/>
        <dbReference type="Rhea" id="RHEA-COMP:19516"/>
        <dbReference type="Rhea" id="RHEA-COMP:19517"/>
        <dbReference type="ChEBI" id="CHEBI:15378"/>
        <dbReference type="ChEBI" id="CHEBI:57683"/>
        <dbReference type="ChEBI" id="CHEBI:58211"/>
        <dbReference type="ChEBI" id="CHEBI:132515"/>
        <dbReference type="ChEBI" id="CHEBI:132516"/>
        <dbReference type="EC" id="2.4.1.258"/>
    </reaction>
    <physiologicalReaction direction="left-to-right" evidence="10">
        <dbReference type="Rhea" id="RHEA:29528"/>
    </physiologicalReaction>
</comment>
<protein>
    <recommendedName>
        <fullName evidence="3">dolichyl-P-Man:Man5GlcNAc2-PP-dolichol alpha-1,3-mannosyltransferase</fullName>
        <ecNumber evidence="3">2.4.1.258</ecNumber>
    </recommendedName>
</protein>
<feature type="transmembrane region" description="Helical" evidence="12">
    <location>
        <begin position="251"/>
        <end position="271"/>
    </location>
</feature>
<evidence type="ECO:0000256" key="12">
    <source>
        <dbReference type="SAM" id="Phobius"/>
    </source>
</evidence>
<feature type="transmembrane region" description="Helical" evidence="12">
    <location>
        <begin position="345"/>
        <end position="368"/>
    </location>
</feature>
<evidence type="ECO:0000256" key="9">
    <source>
        <dbReference type="ARBA" id="ARBA00023136"/>
    </source>
</evidence>
<feature type="transmembrane region" description="Helical" evidence="12">
    <location>
        <begin position="142"/>
        <end position="162"/>
    </location>
</feature>
<feature type="transmembrane region" description="Helical" evidence="12">
    <location>
        <begin position="413"/>
        <end position="431"/>
    </location>
</feature>
<reference evidence="13" key="1">
    <citation type="submission" date="2020-11" db="EMBL/GenBank/DDBJ databases">
        <authorList>
            <person name="Tran Van P."/>
        </authorList>
    </citation>
    <scope>NUCLEOTIDE SEQUENCE</scope>
</reference>
<evidence type="ECO:0000256" key="1">
    <source>
        <dbReference type="ARBA" id="ARBA00004477"/>
    </source>
</evidence>
<dbReference type="InterPro" id="IPR007873">
    <property type="entry name" value="Glycosyltransferase_ALG3"/>
</dbReference>
<feature type="transmembrane region" description="Helical" evidence="12">
    <location>
        <begin position="226"/>
        <end position="244"/>
    </location>
</feature>
<feature type="transmembrane region" description="Helical" evidence="12">
    <location>
        <begin position="196"/>
        <end position="220"/>
    </location>
</feature>
<dbReference type="PANTHER" id="PTHR12646">
    <property type="entry name" value="NOT56 - RELATED"/>
    <property type="match status" value="1"/>
</dbReference>
<dbReference type="EMBL" id="OB662509">
    <property type="protein sequence ID" value="CAD7230168.1"/>
    <property type="molecule type" value="Genomic_DNA"/>
</dbReference>
<dbReference type="OrthoDB" id="20028at2759"/>
<dbReference type="PANTHER" id="PTHR12646:SF0">
    <property type="entry name" value="DOL-P-MAN:MAN(5)GLCNAC(2)-PP-DOL ALPHA-1,3-MANNOSYLTRANSFERASE"/>
    <property type="match status" value="1"/>
</dbReference>
<keyword evidence="8 12" id="KW-1133">Transmembrane helix</keyword>
<dbReference type="EC" id="2.4.1.258" evidence="3"/>
<sequence length="448" mass="51631">MPSIPSSPPRNHPPPRRKKNETVWTSLCSKTRSTLFPPGLRVASVKDLSQLLTNPQAGPLVAVLILLLEVVLNGFIISFRRYTEIDWSTYMQQVEMVLNGTREYSSIRGDTGPLPYPAGHVWIYTLLYFLTDRGSNVWRAQVIFAGFYLLTLGTVFLIYLRSQKVPPYVFPLMSLIAYRVHSIYVLRLFNDPLAMMFLYAAIYCFMTNWWSIGSLCYSLAVSVKMNILLFSPALLMLFLIVLGLQETLKQLTICALPQLVLAAPFLLSHPLSYVTASFNLGRVFLYKWTVNWRFLPEEVFLSRYFHGGLLVLHLSLVTFFALAIWKRQLQSYISLRHQRGKVSQLCSQLILQPLFLCNFIGVVCSRSLHYQFYVWYYHTIPYILWCTPFNPVWKLLIFGILEMCWNTYPSTELSSGVMLVCHLAILGGVAWQNVLIWRTTEPEKDKES</sequence>
<evidence type="ECO:0000256" key="10">
    <source>
        <dbReference type="ARBA" id="ARBA00049506"/>
    </source>
</evidence>
<keyword evidence="6 12" id="KW-0812">Transmembrane</keyword>